<dbReference type="Proteomes" id="UP000070263">
    <property type="component" value="Unassembled WGS sequence"/>
</dbReference>
<accession>A0A133VLX4</accession>
<keyword evidence="2" id="KW-1185">Reference proteome</keyword>
<sequence length="59" mass="6499">MVIKASIDTPLCGQKHEVSVNKNNNGVEISLKTSCDNLGETIKLTKMELLKSQILTIKK</sequence>
<protein>
    <submittedName>
        <fullName evidence="1">Uncharacterized protein</fullName>
    </submittedName>
</protein>
<evidence type="ECO:0000313" key="2">
    <source>
        <dbReference type="Proteomes" id="UP000070263"/>
    </source>
</evidence>
<comment type="caution">
    <text evidence="1">The sequence shown here is derived from an EMBL/GenBank/DDBJ whole genome shotgun (WGS) entry which is preliminary data.</text>
</comment>
<evidence type="ECO:0000313" key="1">
    <source>
        <dbReference type="EMBL" id="KXB07452.1"/>
    </source>
</evidence>
<organism evidence="1 2">
    <name type="scientific">candidate division MSBL1 archaeon SCGC-AAA382A20</name>
    <dbReference type="NCBI Taxonomy" id="1698280"/>
    <lineage>
        <taxon>Archaea</taxon>
        <taxon>Methanobacteriati</taxon>
        <taxon>Methanobacteriota</taxon>
        <taxon>candidate division MSBL1</taxon>
    </lineage>
</organism>
<proteinExistence type="predicted"/>
<reference evidence="1 2" key="1">
    <citation type="journal article" date="2016" name="Sci. Rep.">
        <title>Metabolic traits of an uncultured archaeal lineage -MSBL1- from brine pools of the Red Sea.</title>
        <authorList>
            <person name="Mwirichia R."/>
            <person name="Alam I."/>
            <person name="Rashid M."/>
            <person name="Vinu M."/>
            <person name="Ba-Alawi W."/>
            <person name="Anthony Kamau A."/>
            <person name="Kamanda Ngugi D."/>
            <person name="Goker M."/>
            <person name="Klenk H.P."/>
            <person name="Bajic V."/>
            <person name="Stingl U."/>
        </authorList>
    </citation>
    <scope>NUCLEOTIDE SEQUENCE [LARGE SCALE GENOMIC DNA]</scope>
    <source>
        <strain evidence="1">SCGC-AAA382A20</strain>
    </source>
</reference>
<dbReference type="AlphaFoldDB" id="A0A133VLX4"/>
<gene>
    <name evidence="1" type="ORF">AKJ51_01365</name>
</gene>
<name>A0A133VLX4_9EURY</name>
<dbReference type="EMBL" id="LHYE01000008">
    <property type="protein sequence ID" value="KXB07452.1"/>
    <property type="molecule type" value="Genomic_DNA"/>
</dbReference>